<dbReference type="InterPro" id="IPR036373">
    <property type="entry name" value="Ribosomal_bL17_sf"/>
</dbReference>
<reference evidence="3" key="1">
    <citation type="submission" date="2021-02" db="EMBL/GenBank/DDBJ databases">
        <authorList>
            <person name="Nowell W R."/>
        </authorList>
    </citation>
    <scope>NUCLEOTIDE SEQUENCE</scope>
</reference>
<dbReference type="InterPro" id="IPR006597">
    <property type="entry name" value="Sel1-like"/>
</dbReference>
<dbReference type="EMBL" id="CAJOBG010005733">
    <property type="protein sequence ID" value="CAF4163643.1"/>
    <property type="molecule type" value="Genomic_DNA"/>
</dbReference>
<dbReference type="Gene3D" id="1.25.40.10">
    <property type="entry name" value="Tetratricopeptide repeat domain"/>
    <property type="match status" value="1"/>
</dbReference>
<keyword evidence="5" id="KW-1185">Reference proteome</keyword>
<evidence type="ECO:0000313" key="3">
    <source>
        <dbReference type="EMBL" id="CAF4163643.1"/>
    </source>
</evidence>
<accession>A0A819Z0L6</accession>
<organism evidence="3 5">
    <name type="scientific">Rotaria magnacalcarata</name>
    <dbReference type="NCBI Taxonomy" id="392030"/>
    <lineage>
        <taxon>Eukaryota</taxon>
        <taxon>Metazoa</taxon>
        <taxon>Spiralia</taxon>
        <taxon>Gnathifera</taxon>
        <taxon>Rotifera</taxon>
        <taxon>Eurotatoria</taxon>
        <taxon>Bdelloidea</taxon>
        <taxon>Philodinida</taxon>
        <taxon>Philodinidae</taxon>
        <taxon>Rotaria</taxon>
    </lineage>
</organism>
<dbReference type="PANTHER" id="PTHR45011">
    <property type="entry name" value="DAP3-BINDING CELL DEATH ENHANCER 1"/>
    <property type="match status" value="1"/>
</dbReference>
<evidence type="ECO:0000313" key="5">
    <source>
        <dbReference type="Proteomes" id="UP000663866"/>
    </source>
</evidence>
<dbReference type="GO" id="GO:0006412">
    <property type="term" value="P:translation"/>
    <property type="evidence" value="ECO:0007669"/>
    <property type="project" value="InterPro"/>
</dbReference>
<comment type="caution">
    <text evidence="3">The sequence shown here is derived from an EMBL/GenBank/DDBJ whole genome shotgun (WGS) entry which is preliminary data.</text>
</comment>
<dbReference type="Proteomes" id="UP000663842">
    <property type="component" value="Unassembled WGS sequence"/>
</dbReference>
<dbReference type="InterPro" id="IPR011990">
    <property type="entry name" value="TPR-like_helical_dom_sf"/>
</dbReference>
<dbReference type="Pfam" id="PF08238">
    <property type="entry name" value="Sel1"/>
    <property type="match status" value="1"/>
</dbReference>
<dbReference type="EMBL" id="CAJOBF010006060">
    <property type="protein sequence ID" value="CAF4195338.1"/>
    <property type="molecule type" value="Genomic_DNA"/>
</dbReference>
<dbReference type="GO" id="GO:0005840">
    <property type="term" value="C:ribosome"/>
    <property type="evidence" value="ECO:0007669"/>
    <property type="project" value="InterPro"/>
</dbReference>
<proteinExistence type="predicted"/>
<protein>
    <recommendedName>
        <fullName evidence="1">Large ribosomal subunit protein bL17m</fullName>
    </recommendedName>
    <alternativeName>
        <fullName evidence="2">39S ribosomal protein L17, mitochondrial</fullName>
    </alternativeName>
</protein>
<dbReference type="InterPro" id="IPR000456">
    <property type="entry name" value="Ribosomal_bL17"/>
</dbReference>
<dbReference type="SUPFAM" id="SSF81901">
    <property type="entry name" value="HCP-like"/>
    <property type="match status" value="1"/>
</dbReference>
<dbReference type="Pfam" id="PF01196">
    <property type="entry name" value="Ribosomal_L17"/>
    <property type="match status" value="1"/>
</dbReference>
<dbReference type="GO" id="GO:0003735">
    <property type="term" value="F:structural constituent of ribosome"/>
    <property type="evidence" value="ECO:0007669"/>
    <property type="project" value="InterPro"/>
</dbReference>
<evidence type="ECO:0000256" key="2">
    <source>
        <dbReference type="ARBA" id="ARBA00035413"/>
    </source>
</evidence>
<evidence type="ECO:0000256" key="1">
    <source>
        <dbReference type="ARBA" id="ARBA00035290"/>
    </source>
</evidence>
<dbReference type="AlphaFoldDB" id="A0A819Z0L6"/>
<dbReference type="SMART" id="SM00671">
    <property type="entry name" value="SEL1"/>
    <property type="match status" value="1"/>
</dbReference>
<name>A0A819Z0L6_9BILA</name>
<gene>
    <name evidence="3" type="ORF">OVN521_LOCUS24284</name>
    <name evidence="4" type="ORF">UXM345_LOCUS27683</name>
</gene>
<dbReference type="SUPFAM" id="SSF64263">
    <property type="entry name" value="Prokaryotic ribosomal protein L17"/>
    <property type="match status" value="1"/>
</dbReference>
<dbReference type="PANTHER" id="PTHR45011:SF1">
    <property type="entry name" value="DAP3-BINDING CELL DEATH ENHANCER 1"/>
    <property type="match status" value="1"/>
</dbReference>
<dbReference type="Gene3D" id="3.90.1030.10">
    <property type="entry name" value="Ribosomal protein L17"/>
    <property type="match status" value="1"/>
</dbReference>
<evidence type="ECO:0000313" key="4">
    <source>
        <dbReference type="EMBL" id="CAF4195338.1"/>
    </source>
</evidence>
<dbReference type="InterPro" id="IPR052748">
    <property type="entry name" value="ISR_Activator"/>
</dbReference>
<sequence>MWRLANCVYRVFRTAATHYYSQDVLIPITTICCNDDDTNSKRNGECSNVKKCDIYEILKNYQYLFKNIEKLQEFSKKFALEQFAQKINDTKQIEPAKPECIVREVQSVSLSPKKEETVNATCEVDRTIINNVNDLSNLREETMSIISLQTAVDALESGNLKLGVETLQSIVKTGTNASALYNLGICYERGIGVEKDRAKACDYYRQASTLGHMHAQFNLTILSNHIDIDENEDETIEQPVTEKVVRPLRDGFFRFSLSNSYKEDHSLSDSQFDFNSLSVACLTLRVTVPHAIRAKLTAGGQTARHEKIKTILGDLFRNERIEGYIRTHDETRQYAERLIELAKKYGDRHVGTMQLMDYWVNDKDLIHKVFKVFVPRYTNTIGPYTNSYRLPIKYGEFNYPNVPRQNIVLEMKDNPYPRIIPDPRNYSNILTNVLLDQARKEYRTEQNNRNENKEK</sequence>
<dbReference type="Proteomes" id="UP000663866">
    <property type="component" value="Unassembled WGS sequence"/>
</dbReference>